<keyword evidence="2" id="KW-1185">Reference proteome</keyword>
<protein>
    <submittedName>
        <fullName evidence="1">8579_t:CDS:1</fullName>
    </submittedName>
</protein>
<name>A0ACA9Q8T5_9GLOM</name>
<sequence>NQIESIKETFDENRYYELKINGTIDLGDGFEIDNIKKIKHDTYYREYDDGENMIINQLNIFLEMCNIVERDNDIDQKIIYNENHENYFKDIVRVLSNPTKEESEIIKYKKKEISHDINEKKEYYHFIFKNEIDELSNYIFKRLILFYNYYNRLDTPIIFKHWFINNNIDILESEICIELCFNIKYNNLLSDYITLEDISLLIMMTRIGFDYSLFKEK</sequence>
<accession>A0ACA9Q8T5</accession>
<comment type="caution">
    <text evidence="1">The sequence shown here is derived from an EMBL/GenBank/DDBJ whole genome shotgun (WGS) entry which is preliminary data.</text>
</comment>
<organism evidence="1 2">
    <name type="scientific">Cetraspora pellucida</name>
    <dbReference type="NCBI Taxonomy" id="1433469"/>
    <lineage>
        <taxon>Eukaryota</taxon>
        <taxon>Fungi</taxon>
        <taxon>Fungi incertae sedis</taxon>
        <taxon>Mucoromycota</taxon>
        <taxon>Glomeromycotina</taxon>
        <taxon>Glomeromycetes</taxon>
        <taxon>Diversisporales</taxon>
        <taxon>Gigasporaceae</taxon>
        <taxon>Cetraspora</taxon>
    </lineage>
</organism>
<reference evidence="1" key="1">
    <citation type="submission" date="2021-06" db="EMBL/GenBank/DDBJ databases">
        <authorList>
            <person name="Kallberg Y."/>
            <person name="Tangrot J."/>
            <person name="Rosling A."/>
        </authorList>
    </citation>
    <scope>NUCLEOTIDE SEQUENCE</scope>
    <source>
        <strain evidence="1">28 12/20/2015</strain>
    </source>
</reference>
<feature type="non-terminal residue" evidence="1">
    <location>
        <position position="1"/>
    </location>
</feature>
<gene>
    <name evidence="1" type="ORF">SPELUC_LOCUS13761</name>
</gene>
<proteinExistence type="predicted"/>
<dbReference type="EMBL" id="CAJVPW010037684">
    <property type="protein sequence ID" value="CAG8740469.1"/>
    <property type="molecule type" value="Genomic_DNA"/>
</dbReference>
<dbReference type="Proteomes" id="UP000789366">
    <property type="component" value="Unassembled WGS sequence"/>
</dbReference>
<evidence type="ECO:0000313" key="1">
    <source>
        <dbReference type="EMBL" id="CAG8740469.1"/>
    </source>
</evidence>
<evidence type="ECO:0000313" key="2">
    <source>
        <dbReference type="Proteomes" id="UP000789366"/>
    </source>
</evidence>